<keyword evidence="15" id="KW-1185">Reference proteome</keyword>
<accession>A0A087SHK0</accession>
<dbReference type="AlphaFoldDB" id="A0A087SHK0"/>
<dbReference type="InterPro" id="IPR000558">
    <property type="entry name" value="Histone_H2B"/>
</dbReference>
<feature type="compositionally biased region" description="Basic and acidic residues" evidence="11">
    <location>
        <begin position="21"/>
        <end position="32"/>
    </location>
</feature>
<reference evidence="14" key="3">
    <citation type="submission" date="2018-10" db="EMBL/GenBank/DDBJ databases">
        <authorList>
            <person name="Hovde B."/>
            <person name="Zhang X."/>
        </authorList>
    </citation>
    <scope>NUCLEOTIDE SEQUENCE [LARGE SCALE GENOMIC DNA]</scope>
    <source>
        <strain evidence="14">UTEX 25</strain>
    </source>
</reference>
<dbReference type="GO" id="GO:0046982">
    <property type="term" value="F:protein heterodimerization activity"/>
    <property type="evidence" value="ECO:0007669"/>
    <property type="project" value="InterPro"/>
</dbReference>
<keyword evidence="7 10" id="KW-0238">DNA-binding</keyword>
<dbReference type="PANTHER" id="PTHR23428">
    <property type="entry name" value="HISTONE H2B"/>
    <property type="match status" value="1"/>
</dbReference>
<dbReference type="SUPFAM" id="SSF47113">
    <property type="entry name" value="Histone-fold"/>
    <property type="match status" value="1"/>
</dbReference>
<dbReference type="InterPro" id="IPR055333">
    <property type="entry name" value="HISTONE_H2B_site"/>
</dbReference>
<keyword evidence="9 10" id="KW-0544">Nucleosome core</keyword>
<evidence type="ECO:0000313" key="15">
    <source>
        <dbReference type="Proteomes" id="UP000028924"/>
    </source>
</evidence>
<dbReference type="Pfam" id="PF00125">
    <property type="entry name" value="Histone"/>
    <property type="match status" value="1"/>
</dbReference>
<dbReference type="PRINTS" id="PR00621">
    <property type="entry name" value="HISTONEH2B"/>
</dbReference>
<sequence>MAPVASKKPVSAKKPVAAKKPAGDKKKTSKKSVESYKLYIFKVLKQVHPDTGISSKAITILNSFIVDQFDKIATQAAQLSRVNKKPTLTSREIQTAVRLVLPGELAKHAVSEGTKAVTKFTSA</sequence>
<evidence type="ECO:0000259" key="12">
    <source>
        <dbReference type="Pfam" id="PF00125"/>
    </source>
</evidence>
<dbReference type="SMART" id="SM00427">
    <property type="entry name" value="H2B"/>
    <property type="match status" value="1"/>
</dbReference>
<dbReference type="Gene3D" id="1.10.20.10">
    <property type="entry name" value="Histone, subunit A"/>
    <property type="match status" value="1"/>
</dbReference>
<dbReference type="GO" id="GO:0005634">
    <property type="term" value="C:nucleus"/>
    <property type="evidence" value="ECO:0007669"/>
    <property type="project" value="UniProtKB-SubCell"/>
</dbReference>
<evidence type="ECO:0000256" key="1">
    <source>
        <dbReference type="ARBA" id="ARBA00002001"/>
    </source>
</evidence>
<gene>
    <name evidence="14" type="ORF">APUTEX25_003925</name>
    <name evidence="13" type="ORF">F751_6159</name>
</gene>
<reference evidence="14" key="4">
    <citation type="submission" date="2018-11" db="EMBL/GenBank/DDBJ databases">
        <title>Characterization of plant carbon substrate utilization by Auxenochlorella protothecoides.</title>
        <authorList>
            <person name="Vogler B.W."/>
            <person name="Starkenburg S.R."/>
            <person name="Sudasinghe N."/>
            <person name="Schambach J.Y."/>
            <person name="Rollin J.A."/>
            <person name="Pattathil S."/>
            <person name="Barry A.N."/>
        </authorList>
    </citation>
    <scope>NUCLEOTIDE SEQUENCE [LARGE SCALE GENOMIC DNA]</scope>
    <source>
        <strain evidence="14">UTEX 25</strain>
    </source>
</reference>
<organism evidence="13 15">
    <name type="scientific">Auxenochlorella protothecoides</name>
    <name type="common">Green microalga</name>
    <name type="synonym">Chlorella protothecoides</name>
    <dbReference type="NCBI Taxonomy" id="3075"/>
    <lineage>
        <taxon>Eukaryota</taxon>
        <taxon>Viridiplantae</taxon>
        <taxon>Chlorophyta</taxon>
        <taxon>core chlorophytes</taxon>
        <taxon>Trebouxiophyceae</taxon>
        <taxon>Chlorellales</taxon>
        <taxon>Chlorellaceae</taxon>
        <taxon>Auxenochlorella</taxon>
    </lineage>
</organism>
<feature type="domain" description="Core Histone H2A/H2B/H3" evidence="12">
    <location>
        <begin position="23"/>
        <end position="99"/>
    </location>
</feature>
<evidence type="ECO:0000256" key="9">
    <source>
        <dbReference type="ARBA" id="ARBA00023269"/>
    </source>
</evidence>
<dbReference type="FunFam" id="1.10.20.10:FF:000016">
    <property type="entry name" value="Histone H2B"/>
    <property type="match status" value="1"/>
</dbReference>
<dbReference type="GO" id="GO:0030527">
    <property type="term" value="F:structural constituent of chromatin"/>
    <property type="evidence" value="ECO:0007669"/>
    <property type="project" value="InterPro"/>
</dbReference>
<comment type="similarity">
    <text evidence="4 10">Belongs to the histone H2B family.</text>
</comment>
<proteinExistence type="inferred from homology"/>
<evidence type="ECO:0000256" key="10">
    <source>
        <dbReference type="RuleBase" id="RU000451"/>
    </source>
</evidence>
<evidence type="ECO:0000256" key="8">
    <source>
        <dbReference type="ARBA" id="ARBA00023242"/>
    </source>
</evidence>
<dbReference type="STRING" id="3075.A0A087SHK0"/>
<evidence type="ECO:0000256" key="4">
    <source>
        <dbReference type="ARBA" id="ARBA00006846"/>
    </source>
</evidence>
<dbReference type="CDD" id="cd22910">
    <property type="entry name" value="HFD_H2B"/>
    <property type="match status" value="1"/>
</dbReference>
<dbReference type="EMBL" id="QOKY01000195">
    <property type="protein sequence ID" value="RMZ53786.1"/>
    <property type="molecule type" value="Genomic_DNA"/>
</dbReference>
<keyword evidence="6 10" id="KW-0158">Chromosome</keyword>
<dbReference type="GeneID" id="23617550"/>
<dbReference type="KEGG" id="apro:F751_6159"/>
<evidence type="ECO:0000256" key="2">
    <source>
        <dbReference type="ARBA" id="ARBA00004123"/>
    </source>
</evidence>
<evidence type="ECO:0000256" key="5">
    <source>
        <dbReference type="ARBA" id="ARBA00011538"/>
    </source>
</evidence>
<evidence type="ECO:0000256" key="11">
    <source>
        <dbReference type="SAM" id="MobiDB-lite"/>
    </source>
</evidence>
<dbReference type="Proteomes" id="UP000028924">
    <property type="component" value="Unassembled WGS sequence"/>
</dbReference>
<feature type="compositionally biased region" description="Low complexity" evidence="11">
    <location>
        <begin position="1"/>
        <end position="20"/>
    </location>
</feature>
<evidence type="ECO:0000313" key="16">
    <source>
        <dbReference type="Proteomes" id="UP000279271"/>
    </source>
</evidence>
<comment type="function">
    <text evidence="1">Core component of nucleosome. Nucleosomes wrap and compact DNA into chromatin, limiting DNA accessibility to the cellular machineries which require DNA as a template. Histones thereby play a central role in transcription regulation, DNA repair, DNA replication and chromosomal stability. DNA accessibility is regulated via a complex set of post-translational modifications of histones, also called histone code, and nucleosome remodeling.</text>
</comment>
<dbReference type="Proteomes" id="UP000279271">
    <property type="component" value="Unassembled WGS sequence"/>
</dbReference>
<dbReference type="EMBL" id="KL662112">
    <property type="protein sequence ID" value="KFM25204.1"/>
    <property type="molecule type" value="Genomic_DNA"/>
</dbReference>
<feature type="region of interest" description="Disordered" evidence="11">
    <location>
        <begin position="1"/>
        <end position="32"/>
    </location>
</feature>
<comment type="subunit">
    <text evidence="5 10">The nucleosome is a histone octamer containing two molecules each of H2A, H2B, H3 and H4 assembled in one H3-H4 heterotetramer and two H2A-H2B heterodimers. The octamer wraps approximately 147 bp of DNA.</text>
</comment>
<protein>
    <recommendedName>
        <fullName evidence="10">Histone H2B</fullName>
    </recommendedName>
</protein>
<comment type="subcellular location">
    <subcellularLocation>
        <location evidence="3">Chromosome</location>
    </subcellularLocation>
    <subcellularLocation>
        <location evidence="2 10">Nucleus</location>
    </subcellularLocation>
</comment>
<evidence type="ECO:0000313" key="14">
    <source>
        <dbReference type="EMBL" id="RMZ53786.1"/>
    </source>
</evidence>
<name>A0A087SHK0_AUXPR</name>
<dbReference type="OrthoDB" id="507514at2759"/>
<dbReference type="InterPro" id="IPR007125">
    <property type="entry name" value="H2A/H2B/H3"/>
</dbReference>
<dbReference type="GO" id="GO:0000786">
    <property type="term" value="C:nucleosome"/>
    <property type="evidence" value="ECO:0007669"/>
    <property type="project" value="UniProtKB-KW"/>
</dbReference>
<dbReference type="RefSeq" id="XP_011398095.1">
    <property type="nucleotide sequence ID" value="XM_011399793.1"/>
</dbReference>
<evidence type="ECO:0000313" key="13">
    <source>
        <dbReference type="EMBL" id="KFM25204.1"/>
    </source>
</evidence>
<keyword evidence="8 10" id="KW-0539">Nucleus</keyword>
<evidence type="ECO:0000256" key="3">
    <source>
        <dbReference type="ARBA" id="ARBA00004286"/>
    </source>
</evidence>
<evidence type="ECO:0000256" key="7">
    <source>
        <dbReference type="ARBA" id="ARBA00023125"/>
    </source>
</evidence>
<dbReference type="PROSITE" id="PS00357">
    <property type="entry name" value="HISTONE_H2B"/>
    <property type="match status" value="1"/>
</dbReference>
<reference evidence="16" key="2">
    <citation type="journal article" date="2018" name="Algal Res.">
        <title>Characterization of plant carbon substrate utilization by Auxenochlorella protothecoides.</title>
        <authorList>
            <person name="Vogler B.W."/>
            <person name="Starkenburg S.R."/>
            <person name="Sudasinghe N."/>
            <person name="Schambach J.Y."/>
            <person name="Rollin J.A."/>
            <person name="Pattathil S."/>
            <person name="Barry A.N."/>
        </authorList>
    </citation>
    <scope>NUCLEOTIDE SEQUENCE [LARGE SCALE GENOMIC DNA]</scope>
    <source>
        <strain evidence="16">UTEX 25</strain>
    </source>
</reference>
<dbReference type="InterPro" id="IPR009072">
    <property type="entry name" value="Histone-fold"/>
</dbReference>
<evidence type="ECO:0000256" key="6">
    <source>
        <dbReference type="ARBA" id="ARBA00022454"/>
    </source>
</evidence>
<dbReference type="GO" id="GO:0003677">
    <property type="term" value="F:DNA binding"/>
    <property type="evidence" value="ECO:0007669"/>
    <property type="project" value="UniProtKB-KW"/>
</dbReference>
<reference evidence="13 15" key="1">
    <citation type="journal article" date="2014" name="BMC Genomics">
        <title>Oil accumulation mechanisms of the oleaginous microalga Chlorella protothecoides revealed through its genome, transcriptomes, and proteomes.</title>
        <authorList>
            <person name="Gao C."/>
            <person name="Wang Y."/>
            <person name="Shen Y."/>
            <person name="Yan D."/>
            <person name="He X."/>
            <person name="Dai J."/>
            <person name="Wu Q."/>
        </authorList>
    </citation>
    <scope>NUCLEOTIDE SEQUENCE [LARGE SCALE GENOMIC DNA]</scope>
    <source>
        <strain evidence="13 15">0710</strain>
    </source>
</reference>
<dbReference type="eggNOG" id="KOG1744">
    <property type="taxonomic scope" value="Eukaryota"/>
</dbReference>